<evidence type="ECO:0000256" key="1">
    <source>
        <dbReference type="SAM" id="MobiDB-lite"/>
    </source>
</evidence>
<dbReference type="InterPro" id="IPR010623">
    <property type="entry name" value="IcmF_C"/>
</dbReference>
<reference evidence="6" key="1">
    <citation type="submission" date="2022-01" db="EMBL/GenBank/DDBJ databases">
        <title>Genome sequence and assembly of Parabukholderia sp. RG36.</title>
        <authorList>
            <person name="Chhetri G."/>
        </authorList>
    </citation>
    <scope>NUCLEOTIDE SEQUENCE</scope>
    <source>
        <strain evidence="6">RG36</strain>
    </source>
</reference>
<dbReference type="AlphaFoldDB" id="A0A9X1RTH5"/>
<keyword evidence="2" id="KW-0472">Membrane</keyword>
<dbReference type="InterPro" id="IPR009612">
    <property type="entry name" value="IcmF-rel"/>
</dbReference>
<dbReference type="RefSeq" id="WP_238465990.1">
    <property type="nucleotide sequence ID" value="NZ_JAKLJA010000021.1"/>
</dbReference>
<keyword evidence="2" id="KW-0812">Transmembrane</keyword>
<dbReference type="Pfam" id="PF06744">
    <property type="entry name" value="IcmF_C"/>
    <property type="match status" value="1"/>
</dbReference>
<sequence length="998" mass="107082">MVDRSHRGLHLARITELLRWSAPVYVVDVAGTDPVHRINTPVTGCEFSHPLDASAIEAAMFKLRDRLADRSVHQLAANGNDGYASELSMRLDTRAKPLARWITGLSDWQRRPLPVAGVFFAPLAVAGVSASGSSDPARLPLWRYLATAASHTPGRRTFAHPVTVYSAIALALIGLWTIGMLVSGTNNAREVMLTNESLQALKRASDTPARLRALLGLQQRIGLHEARVQEHTPLFTRFGLNHDRAVVNALWTPYARAAKPLLVSPVQQDIEGQLVDLGQMSTAEVDTQSSQMAQDGQQALKTYLMLAEPQRADPAFMTPQLMHHWNLDTGLRPGEKLDLSARLLGFWAQHFPAHPDWRIQPREDLVGNARQTLLAIIGVKNSEDTIYQGILDSVGRKFPDQTLASLTAGTDTRGVFSTAATVPGVFTRQAWEGSIEAAIDAAAKHNGVAGNWVLGNNGGSQAVTAMTPDALRAALRAHYFADYAEHWQDFMNGIRCAAAPTLPAAVGQLRLIADARQSPLIALMKSLAWQGGAGVQQASLSDALVTKAQNFFGKKDDASQAAQAAPAGPLDAAFGPVLKLVGQSGNSNAAPAAGSELSLERFTERVMTLRLKLQQISDSADADDQARQVAQALYQGKGSELSDTLSYARLVAASLGEQWAGMGAALFVAPVTQATRTVLVPAEASLNDAWRQTIVAAWNRSFAGRYPFANTSSEASLPELARFLRPQGGLIESFLSTQLAGALQLQGDRWVAVSGGVGAGSTARAFDPAFLSAINTLQQVAGHLFAQGEPQYVFALKPVPTPGVTDTLLTLDGQTLHYYNQMETWSTITWPAGEPQKSGTRLEWQTDTAGINKGFEFSGRWALVRMLERARVEPVDSATYQVTWQAKPESAGPKSGESKADGLADVAAQVAQEPQEPLASVPADVTHPLRYLIRTDVGKGPLELLALRGFTLPTRIFVERAASGAKAPQPSGPPPLPKAALAAAKRAAMPIPQGQVPQ</sequence>
<feature type="domain" description="Type VI secretion system IcmF C-terminal" evidence="3">
    <location>
        <begin position="794"/>
        <end position="889"/>
    </location>
</feature>
<dbReference type="EMBL" id="JAKLJA010000021">
    <property type="protein sequence ID" value="MCG5076154.1"/>
    <property type="molecule type" value="Genomic_DNA"/>
</dbReference>
<dbReference type="PANTHER" id="PTHR36153:SF1">
    <property type="entry name" value="TYPE VI SECRETION SYSTEM COMPONENT TSSM1"/>
    <property type="match status" value="1"/>
</dbReference>
<feature type="region of interest" description="Disordered" evidence="1">
    <location>
        <begin position="963"/>
        <end position="998"/>
    </location>
</feature>
<dbReference type="Proteomes" id="UP001139308">
    <property type="component" value="Unassembled WGS sequence"/>
</dbReference>
<feature type="compositionally biased region" description="Low complexity" evidence="1">
    <location>
        <begin position="978"/>
        <end position="998"/>
    </location>
</feature>
<feature type="domain" description="Type VI secretion system component TssM1 helical" evidence="5">
    <location>
        <begin position="681"/>
        <end position="789"/>
    </location>
</feature>
<protein>
    <submittedName>
        <fullName evidence="6">Type VI secretion protein VasK</fullName>
    </submittedName>
</protein>
<dbReference type="Pfam" id="PF21070">
    <property type="entry name" value="IcmF_helical"/>
    <property type="match status" value="1"/>
</dbReference>
<evidence type="ECO:0000313" key="6">
    <source>
        <dbReference type="EMBL" id="MCG5076154.1"/>
    </source>
</evidence>
<evidence type="ECO:0000259" key="5">
    <source>
        <dbReference type="Pfam" id="PF21070"/>
    </source>
</evidence>
<proteinExistence type="predicted"/>
<name>A0A9X1RTH5_9BURK</name>
<keyword evidence="2" id="KW-1133">Transmembrane helix</keyword>
<organism evidence="6 7">
    <name type="scientific">Paraburkholderia tagetis</name>
    <dbReference type="NCBI Taxonomy" id="2913261"/>
    <lineage>
        <taxon>Bacteria</taxon>
        <taxon>Pseudomonadati</taxon>
        <taxon>Pseudomonadota</taxon>
        <taxon>Betaproteobacteria</taxon>
        <taxon>Burkholderiales</taxon>
        <taxon>Burkholderiaceae</taxon>
        <taxon>Paraburkholderia</taxon>
    </lineage>
</organism>
<feature type="domain" description="IcmF-related" evidence="4">
    <location>
        <begin position="213"/>
        <end position="528"/>
    </location>
</feature>
<comment type="caution">
    <text evidence="6">The sequence shown here is derived from an EMBL/GenBank/DDBJ whole genome shotgun (WGS) entry which is preliminary data.</text>
</comment>
<evidence type="ECO:0000256" key="2">
    <source>
        <dbReference type="SAM" id="Phobius"/>
    </source>
</evidence>
<evidence type="ECO:0000313" key="7">
    <source>
        <dbReference type="Proteomes" id="UP001139308"/>
    </source>
</evidence>
<dbReference type="InterPro" id="IPR053156">
    <property type="entry name" value="T6SS_TssM-like"/>
</dbReference>
<feature type="transmembrane region" description="Helical" evidence="2">
    <location>
        <begin position="162"/>
        <end position="182"/>
    </location>
</feature>
<accession>A0A9X1RTH5</accession>
<dbReference type="PANTHER" id="PTHR36153">
    <property type="entry name" value="INNER MEMBRANE PROTEIN-RELATED"/>
    <property type="match status" value="1"/>
</dbReference>
<dbReference type="Pfam" id="PF06761">
    <property type="entry name" value="IcmF-related"/>
    <property type="match status" value="1"/>
</dbReference>
<gene>
    <name evidence="6" type="ORF">L5014_22720</name>
</gene>
<evidence type="ECO:0000259" key="4">
    <source>
        <dbReference type="Pfam" id="PF06761"/>
    </source>
</evidence>
<keyword evidence="7" id="KW-1185">Reference proteome</keyword>
<dbReference type="InterPro" id="IPR048677">
    <property type="entry name" value="TssM1_hel"/>
</dbReference>
<evidence type="ECO:0000259" key="3">
    <source>
        <dbReference type="Pfam" id="PF06744"/>
    </source>
</evidence>